<evidence type="ECO:0000256" key="9">
    <source>
        <dbReference type="ARBA" id="ARBA00023002"/>
    </source>
</evidence>
<dbReference type="GO" id="GO:0019133">
    <property type="term" value="F:choline monooxygenase activity"/>
    <property type="evidence" value="ECO:0007669"/>
    <property type="project" value="UniProtKB-EC"/>
</dbReference>
<proteinExistence type="inferred from homology"/>
<dbReference type="SUPFAM" id="SSF50022">
    <property type="entry name" value="ISP domain"/>
    <property type="match status" value="1"/>
</dbReference>
<keyword evidence="7" id="KW-0001">2Fe-2S</keyword>
<evidence type="ECO:0000259" key="15">
    <source>
        <dbReference type="PROSITE" id="PS51296"/>
    </source>
</evidence>
<feature type="region of interest" description="Disordered" evidence="14">
    <location>
        <begin position="394"/>
        <end position="426"/>
    </location>
</feature>
<dbReference type="CDD" id="cd12148">
    <property type="entry name" value="fungal_TF_MHR"/>
    <property type="match status" value="1"/>
</dbReference>
<accession>A0A1V6RU18</accession>
<keyword evidence="10" id="KW-0408">Iron</keyword>
<keyword evidence="17" id="KW-1185">Reference proteome</keyword>
<name>A0A1V6RU18_9EURO</name>
<dbReference type="CDD" id="cd00680">
    <property type="entry name" value="RHO_alpha_C"/>
    <property type="match status" value="1"/>
</dbReference>
<keyword evidence="12" id="KW-0539">Nucleus</keyword>
<comment type="similarity">
    <text evidence="4">Belongs to the choline monooxygenase family.</text>
</comment>
<feature type="domain" description="Rieske" evidence="15">
    <location>
        <begin position="62"/>
        <end position="137"/>
    </location>
</feature>
<dbReference type="Gene3D" id="2.102.10.10">
    <property type="entry name" value="Rieske [2Fe-2S] iron-sulphur domain"/>
    <property type="match status" value="1"/>
</dbReference>
<comment type="pathway">
    <text evidence="3">Amine and polyamine biosynthesis; betaine biosynthesis via choline pathway; betaine aldehyde from choline (monooxygenase route): step 1/1.</text>
</comment>
<dbReference type="Pfam" id="PF00355">
    <property type="entry name" value="Rieske"/>
    <property type="match status" value="1"/>
</dbReference>
<evidence type="ECO:0000256" key="7">
    <source>
        <dbReference type="ARBA" id="ARBA00022714"/>
    </source>
</evidence>
<evidence type="ECO:0000256" key="11">
    <source>
        <dbReference type="ARBA" id="ARBA00023014"/>
    </source>
</evidence>
<comment type="function">
    <text evidence="2">Catalyzes the first step of the osmoprotectant glycine betaine synthesis.</text>
</comment>
<dbReference type="Proteomes" id="UP000191518">
    <property type="component" value="Unassembled WGS sequence"/>
</dbReference>
<feature type="region of interest" description="Disordered" evidence="14">
    <location>
        <begin position="616"/>
        <end position="637"/>
    </location>
</feature>
<dbReference type="EC" id="1.14.15.7" evidence="5"/>
<evidence type="ECO:0000256" key="14">
    <source>
        <dbReference type="SAM" id="MobiDB-lite"/>
    </source>
</evidence>
<dbReference type="InterPro" id="IPR015879">
    <property type="entry name" value="Ring_hydroxy_dOase_asu_C_dom"/>
</dbReference>
<comment type="caution">
    <text evidence="16">The sequence shown here is derived from an EMBL/GenBank/DDBJ whole genome shotgun (WGS) entry which is preliminary data.</text>
</comment>
<gene>
    <name evidence="16" type="ORF">PENVUL_c026G07346</name>
</gene>
<dbReference type="PROSITE" id="PS51296">
    <property type="entry name" value="RIESKE"/>
    <property type="match status" value="1"/>
</dbReference>
<dbReference type="Pfam" id="PF00848">
    <property type="entry name" value="Ring_hydroxyl_A"/>
    <property type="match status" value="1"/>
</dbReference>
<evidence type="ECO:0000256" key="3">
    <source>
        <dbReference type="ARBA" id="ARBA00004866"/>
    </source>
</evidence>
<evidence type="ECO:0000256" key="13">
    <source>
        <dbReference type="ARBA" id="ARBA00049097"/>
    </source>
</evidence>
<dbReference type="GO" id="GO:0008270">
    <property type="term" value="F:zinc ion binding"/>
    <property type="evidence" value="ECO:0007669"/>
    <property type="project" value="InterPro"/>
</dbReference>
<dbReference type="GO" id="GO:0005506">
    <property type="term" value="F:iron ion binding"/>
    <property type="evidence" value="ECO:0007669"/>
    <property type="project" value="InterPro"/>
</dbReference>
<dbReference type="PANTHER" id="PTHR43756">
    <property type="entry name" value="CHOLINE MONOOXYGENASE, CHLOROPLASTIC"/>
    <property type="match status" value="1"/>
</dbReference>
<dbReference type="AlphaFoldDB" id="A0A1V6RU18"/>
<comment type="cofactor">
    <cofactor evidence="1">
        <name>Fe cation</name>
        <dbReference type="ChEBI" id="CHEBI:24875"/>
    </cofactor>
</comment>
<feature type="compositionally biased region" description="Polar residues" evidence="14">
    <location>
        <begin position="404"/>
        <end position="426"/>
    </location>
</feature>
<dbReference type="PANTHER" id="PTHR43756:SF5">
    <property type="entry name" value="CHOLINE MONOOXYGENASE, CHLOROPLASTIC"/>
    <property type="match status" value="1"/>
</dbReference>
<dbReference type="GO" id="GO:0051537">
    <property type="term" value="F:2 iron, 2 sulfur cluster binding"/>
    <property type="evidence" value="ECO:0007669"/>
    <property type="project" value="UniProtKB-KW"/>
</dbReference>
<dbReference type="SUPFAM" id="SSF55961">
    <property type="entry name" value="Bet v1-like"/>
    <property type="match status" value="1"/>
</dbReference>
<feature type="region of interest" description="Disordered" evidence="14">
    <location>
        <begin position="892"/>
        <end position="912"/>
    </location>
</feature>
<dbReference type="GO" id="GO:0003677">
    <property type="term" value="F:DNA binding"/>
    <property type="evidence" value="ECO:0007669"/>
    <property type="project" value="InterPro"/>
</dbReference>
<keyword evidence="8" id="KW-0479">Metal-binding</keyword>
<dbReference type="Pfam" id="PF04082">
    <property type="entry name" value="Fungal_trans"/>
    <property type="match status" value="1"/>
</dbReference>
<dbReference type="STRING" id="29845.A0A1V6RU18"/>
<dbReference type="InterPro" id="IPR007219">
    <property type="entry name" value="XnlR_reg_dom"/>
</dbReference>
<dbReference type="InterPro" id="IPR036922">
    <property type="entry name" value="Rieske_2Fe-2S_sf"/>
</dbReference>
<evidence type="ECO:0000313" key="16">
    <source>
        <dbReference type="EMBL" id="OQE05275.1"/>
    </source>
</evidence>
<reference evidence="17" key="1">
    <citation type="journal article" date="2017" name="Nat. Microbiol.">
        <title>Global analysis of biosynthetic gene clusters reveals vast potential of secondary metabolite production in Penicillium species.</title>
        <authorList>
            <person name="Nielsen J.C."/>
            <person name="Grijseels S."/>
            <person name="Prigent S."/>
            <person name="Ji B."/>
            <person name="Dainat J."/>
            <person name="Nielsen K.F."/>
            <person name="Frisvad J.C."/>
            <person name="Workman M."/>
            <person name="Nielsen J."/>
        </authorList>
    </citation>
    <scope>NUCLEOTIDE SEQUENCE [LARGE SCALE GENOMIC DNA]</scope>
    <source>
        <strain evidence="17">IBT 29486</strain>
    </source>
</reference>
<dbReference type="InterPro" id="IPR001663">
    <property type="entry name" value="Rng_hydr_dOase-A"/>
</dbReference>
<keyword evidence="11" id="KW-0411">Iron-sulfur</keyword>
<evidence type="ECO:0000256" key="1">
    <source>
        <dbReference type="ARBA" id="ARBA00001962"/>
    </source>
</evidence>
<evidence type="ECO:0000256" key="5">
    <source>
        <dbReference type="ARBA" id="ARBA00012763"/>
    </source>
</evidence>
<protein>
    <recommendedName>
        <fullName evidence="6">Choline monooxygenase, chloroplastic</fullName>
        <ecNumber evidence="5">1.14.15.7</ecNumber>
    </recommendedName>
</protein>
<dbReference type="GO" id="GO:0019285">
    <property type="term" value="P:glycine betaine biosynthetic process from choline"/>
    <property type="evidence" value="ECO:0007669"/>
    <property type="project" value="UniProtKB-UniPathway"/>
</dbReference>
<dbReference type="UniPathway" id="UPA00529">
    <property type="reaction ID" value="UER00430"/>
</dbReference>
<dbReference type="Gene3D" id="3.90.380.10">
    <property type="entry name" value="Naphthalene 1,2-dioxygenase Alpha Subunit, Chain A, domain 1"/>
    <property type="match status" value="1"/>
</dbReference>
<evidence type="ECO:0000256" key="6">
    <source>
        <dbReference type="ARBA" id="ARBA00014931"/>
    </source>
</evidence>
<dbReference type="CDD" id="cd03469">
    <property type="entry name" value="Rieske_RO_Alpha_N"/>
    <property type="match status" value="1"/>
</dbReference>
<dbReference type="PRINTS" id="PR00090">
    <property type="entry name" value="RNGDIOXGNASE"/>
</dbReference>
<dbReference type="GO" id="GO:0006351">
    <property type="term" value="P:DNA-templated transcription"/>
    <property type="evidence" value="ECO:0007669"/>
    <property type="project" value="InterPro"/>
</dbReference>
<dbReference type="EMBL" id="MDYP01000026">
    <property type="protein sequence ID" value="OQE05275.1"/>
    <property type="molecule type" value="Genomic_DNA"/>
</dbReference>
<dbReference type="InterPro" id="IPR017941">
    <property type="entry name" value="Rieske_2Fe-2S"/>
</dbReference>
<sequence>MSMLKSYFGLGETEASPTPTHDTVHPLPASWYSSQDIHELERRAIFCRKWLLTTHKLRFRNTGDWLRYEIAGYAFILVKDREGNINAFHNVCRHRAFPVVTKEGGTSGIFSCQYHGWSYGLNGKLAKAPGYQDLPDFDKSKNGLLPIHVHIDVNGFVWINLDAGEKPEISWDDDFKAIDLQPRFEGFNFEDYNFDHTWEMSGEYNWKILADKYNECYIPSTSNLSSYALDTKEGESTSEEIAKGLKIASTYYFPNAAMTVSPHFFFMQRLVPTGPTTCSVRYEAYRNKSSSDGEFETITQVYKGIMSDDKDLCVETQKNLSTGDFVNGQQHPTEERLVYLQTIVRELITAHNKREEDAGEKIWPARQRLPKEETDDRLAFLEEKVNLILSGRPAQTLPSEKPQETVNRISQTRYPTTPRPSSIESSTVNDPFFHGLGYEDSNSQPSSSAIAKAIDLYFYYCHRQPIWCFDREEVSDPSYLSEELVCCLLALTSRFSRDRDHLKHYGDSARSLIMLRMANGTVELETIESLCLLSYSSFLDGDIHVGRFHLGLALHLCRSATLDLESGHAGEGPMAERKKRLFWSLQCLEQSYGQQNGFLCVPSEVMRTFYVASSSDRAKQDGTEQKPPPLPRDDLGCSKSSDTGIWSLAAHFGWVWSKVRTYVSECARNRLKEPWRHDSMYAMVLSDLTEIENKLSHCHRYDSVRFYERTAEELRLSRNYWTPWLKLQFTYHCILTVLNHPFLYIVASQYNDNLAIPNAFWRRSSELVLLHATWLVRMIDMVSEKKMRLIDPFFGHAAAIAATVHLYYCCAADPRLKYKSKVDFTKCRRFLKSFVSFSPACGILDQTLDKMTRIASGSENIDYNWEPEKIHLSIPLMWDVLQVNCKPKQHEVSTGGLLHPSLTPTVSTEDEEDNPASTLEVIVAMSPNVTVNTTDGGQAAHIPPTMPHISSTPASSDLDFGEKLVAPADSLMTNTPWLWTDPSQFVDMENNMGYPDSESTLGNVDGFSTWWDFGNL</sequence>
<keyword evidence="9" id="KW-0560">Oxidoreductase</keyword>
<evidence type="ECO:0000256" key="8">
    <source>
        <dbReference type="ARBA" id="ARBA00022723"/>
    </source>
</evidence>
<comment type="catalytic activity">
    <reaction evidence="13">
        <text>choline + 2 reduced [2Fe-2S]-[ferredoxin] + O2 + 2 H(+) = betaine aldehyde hydrate + 2 oxidized [2Fe-2S]-[ferredoxin] + H2O</text>
        <dbReference type="Rhea" id="RHEA:17769"/>
        <dbReference type="Rhea" id="RHEA-COMP:10000"/>
        <dbReference type="Rhea" id="RHEA-COMP:10001"/>
        <dbReference type="ChEBI" id="CHEBI:15354"/>
        <dbReference type="ChEBI" id="CHEBI:15377"/>
        <dbReference type="ChEBI" id="CHEBI:15378"/>
        <dbReference type="ChEBI" id="CHEBI:15379"/>
        <dbReference type="ChEBI" id="CHEBI:15870"/>
        <dbReference type="ChEBI" id="CHEBI:33737"/>
        <dbReference type="ChEBI" id="CHEBI:33738"/>
        <dbReference type="EC" id="1.14.15.7"/>
    </reaction>
</comment>
<organism evidence="16 17">
    <name type="scientific">Penicillium vulpinum</name>
    <dbReference type="NCBI Taxonomy" id="29845"/>
    <lineage>
        <taxon>Eukaryota</taxon>
        <taxon>Fungi</taxon>
        <taxon>Dikarya</taxon>
        <taxon>Ascomycota</taxon>
        <taxon>Pezizomycotina</taxon>
        <taxon>Eurotiomycetes</taxon>
        <taxon>Eurotiomycetidae</taxon>
        <taxon>Eurotiales</taxon>
        <taxon>Aspergillaceae</taxon>
        <taxon>Penicillium</taxon>
    </lineage>
</organism>
<evidence type="ECO:0000256" key="4">
    <source>
        <dbReference type="ARBA" id="ARBA00010848"/>
    </source>
</evidence>
<evidence type="ECO:0000256" key="10">
    <source>
        <dbReference type="ARBA" id="ARBA00023004"/>
    </source>
</evidence>
<evidence type="ECO:0000256" key="2">
    <source>
        <dbReference type="ARBA" id="ARBA00002149"/>
    </source>
</evidence>
<evidence type="ECO:0000256" key="12">
    <source>
        <dbReference type="ARBA" id="ARBA00023242"/>
    </source>
</evidence>
<evidence type="ECO:0000313" key="17">
    <source>
        <dbReference type="Proteomes" id="UP000191518"/>
    </source>
</evidence>